<dbReference type="EMBL" id="FLRD01000596">
    <property type="protein sequence ID" value="SBT55167.1"/>
    <property type="molecule type" value="Genomic_DNA"/>
</dbReference>
<organism evidence="3 6">
    <name type="scientific">Plasmodium ovale wallikeri</name>
    <dbReference type="NCBI Taxonomy" id="864142"/>
    <lineage>
        <taxon>Eukaryota</taxon>
        <taxon>Sar</taxon>
        <taxon>Alveolata</taxon>
        <taxon>Apicomplexa</taxon>
        <taxon>Aconoidasida</taxon>
        <taxon>Haemosporida</taxon>
        <taxon>Plasmodiidae</taxon>
        <taxon>Plasmodium</taxon>
        <taxon>Plasmodium (Plasmodium)</taxon>
    </lineage>
</organism>
<dbReference type="Proteomes" id="UP000078555">
    <property type="component" value="Unassembled WGS sequence"/>
</dbReference>
<accession>A0A1A9AGD1</accession>
<dbReference type="Proteomes" id="UP000078550">
    <property type="component" value="Unassembled WGS sequence"/>
</dbReference>
<keyword evidence="6" id="KW-1185">Reference proteome</keyword>
<evidence type="ECO:0000256" key="2">
    <source>
        <dbReference type="SAM" id="Phobius"/>
    </source>
</evidence>
<reference evidence="5 6" key="2">
    <citation type="submission" date="2016-05" db="EMBL/GenBank/DDBJ databases">
        <authorList>
            <person name="Naeem Raeece"/>
        </authorList>
    </citation>
    <scope>NUCLEOTIDE SEQUENCE [LARGE SCALE GENOMIC DNA]</scope>
</reference>
<keyword evidence="2" id="KW-0472">Membrane</keyword>
<feature type="compositionally biased region" description="Basic and acidic residues" evidence="1">
    <location>
        <begin position="215"/>
        <end position="229"/>
    </location>
</feature>
<gene>
    <name evidence="3" type="ORF">POVWA1_068080</name>
    <name evidence="4" type="ORF">POVWA2_072960</name>
</gene>
<proteinExistence type="predicted"/>
<protein>
    <submittedName>
        <fullName evidence="3">PIR Superfamily Protein</fullName>
    </submittedName>
</protein>
<reference evidence="3" key="1">
    <citation type="submission" date="2016-05" db="EMBL/GenBank/DDBJ databases">
        <authorList>
            <person name="Lavstsen T."/>
            <person name="Jespersen J.S."/>
        </authorList>
    </citation>
    <scope>NUCLEOTIDE SEQUENCE [LARGE SCALE GENOMIC DNA]</scope>
</reference>
<feature type="transmembrane region" description="Helical" evidence="2">
    <location>
        <begin position="248"/>
        <end position="268"/>
    </location>
</feature>
<keyword evidence="2" id="KW-1133">Transmembrane helix</keyword>
<evidence type="ECO:0000313" key="4">
    <source>
        <dbReference type="EMBL" id="SBT56316.1"/>
    </source>
</evidence>
<evidence type="ECO:0000313" key="6">
    <source>
        <dbReference type="Proteomes" id="UP000078555"/>
    </source>
</evidence>
<keyword evidence="2" id="KW-0812">Transmembrane</keyword>
<evidence type="ECO:0000313" key="3">
    <source>
        <dbReference type="EMBL" id="SBT55167.1"/>
    </source>
</evidence>
<evidence type="ECO:0000256" key="1">
    <source>
        <dbReference type="SAM" id="MobiDB-lite"/>
    </source>
</evidence>
<dbReference type="InterPro" id="IPR008780">
    <property type="entry name" value="Plasmodium_Vir"/>
</dbReference>
<evidence type="ECO:0000313" key="5">
    <source>
        <dbReference type="Proteomes" id="UP000078550"/>
    </source>
</evidence>
<name>A0A1A9AGD1_PLAOA</name>
<feature type="region of interest" description="Disordered" evidence="1">
    <location>
        <begin position="215"/>
        <end position="236"/>
    </location>
</feature>
<dbReference type="AlphaFoldDB" id="A0A1A9AGD1"/>
<dbReference type="Pfam" id="PF05795">
    <property type="entry name" value="Plasmodium_Vir"/>
    <property type="match status" value="1"/>
</dbReference>
<sequence>MSPLFEKFPLEKLYDEFNADVGSYKHSVHCNSMENHKFRYKGIEDFCKKLERNLEKISKDDFENKLVQEPCLYLNHWFSNELLNISSSDIESYIDLFSVLRPPWGNINHSLSNNNNICAFPIKIRFHNEAKIKELIELNNYLLNCKYIENKIDDANTQHKKLYCNYISKYNDTYSNFINICNQDKYKSCLKLDADHRYYIPQHFYKKLKCNDIKEQETEPQTDREHTSDGRNSNPLDNNSSEFNSFNVFPIFFSIFGTFLVSFIVYKLTPVGSFLNKRIIKSNKIYEHFNGVANSISLEDASEIVDINFDKSPINITYQQA</sequence>
<dbReference type="EMBL" id="FLRE01001327">
    <property type="protein sequence ID" value="SBT56316.1"/>
    <property type="molecule type" value="Genomic_DNA"/>
</dbReference>